<evidence type="ECO:0000259" key="1">
    <source>
        <dbReference type="PROSITE" id="PS50280"/>
    </source>
</evidence>
<evidence type="ECO:0000313" key="3">
    <source>
        <dbReference type="Proteomes" id="UP001431209"/>
    </source>
</evidence>
<comment type="caution">
    <text evidence="2">The sequence shown here is derived from an EMBL/GenBank/DDBJ whole genome shotgun (WGS) entry which is preliminary data.</text>
</comment>
<accession>A0AAW2YXV3</accession>
<dbReference type="PROSITE" id="PS50280">
    <property type="entry name" value="SET"/>
    <property type="match status" value="1"/>
</dbReference>
<reference evidence="2 3" key="1">
    <citation type="submission" date="2024-03" db="EMBL/GenBank/DDBJ databases">
        <title>The Acrasis kona genome and developmental transcriptomes reveal deep origins of eukaryotic multicellular pathways.</title>
        <authorList>
            <person name="Sheikh S."/>
            <person name="Fu C.-J."/>
            <person name="Brown M.W."/>
            <person name="Baldauf S.L."/>
        </authorList>
    </citation>
    <scope>NUCLEOTIDE SEQUENCE [LARGE SCALE GENOMIC DNA]</scope>
    <source>
        <strain evidence="2 3">ATCC MYA-3509</strain>
    </source>
</reference>
<dbReference type="EMBL" id="JAOPGA020000840">
    <property type="protein sequence ID" value="KAL0482327.1"/>
    <property type="molecule type" value="Genomic_DNA"/>
</dbReference>
<dbReference type="CDD" id="cd20071">
    <property type="entry name" value="SET_SMYD"/>
    <property type="match status" value="1"/>
</dbReference>
<dbReference type="InterPro" id="IPR050869">
    <property type="entry name" value="H3K4_H4K5_MeTrfase"/>
</dbReference>
<dbReference type="Pfam" id="PF00856">
    <property type="entry name" value="SET"/>
    <property type="match status" value="1"/>
</dbReference>
<organism evidence="2 3">
    <name type="scientific">Acrasis kona</name>
    <dbReference type="NCBI Taxonomy" id="1008807"/>
    <lineage>
        <taxon>Eukaryota</taxon>
        <taxon>Discoba</taxon>
        <taxon>Heterolobosea</taxon>
        <taxon>Tetramitia</taxon>
        <taxon>Eutetramitia</taxon>
        <taxon>Acrasidae</taxon>
        <taxon>Acrasis</taxon>
    </lineage>
</organism>
<name>A0AAW2YXV3_9EUKA</name>
<evidence type="ECO:0000313" key="2">
    <source>
        <dbReference type="EMBL" id="KAL0482327.1"/>
    </source>
</evidence>
<sequence>MKLTLTRINLHSKLVDIGTSAVLPMNICDRFRRDGDGIEDFFSLYAGDDYKDRSHPKDNSCIDSFWVDSICSLNSFNVDPSQDGIRVVTDESTSTKTDDLLSSQGSAIYLTATRINHACDGNCIRVFVGDMMVIRAFRNIKKGQEILFSYVDQFKSLERRQEKLKKHCFVCTCRLCKLDRDEPKEQRDLRQEMKKRFDKSEIRGVLHRPPYKNPNQIKKELSTFISCINQCYEQSNRKELRTDLFFISTAQSHALKVMKETRKAVECHQEQLLSLGCTLDGDLDDALCCSLFVNIFMQLYITTSDQKWLKKSKEAYGACSIGGQETFEECFKKVLMYKALG</sequence>
<dbReference type="Proteomes" id="UP001431209">
    <property type="component" value="Unassembled WGS sequence"/>
</dbReference>
<dbReference type="InterPro" id="IPR001214">
    <property type="entry name" value="SET_dom"/>
</dbReference>
<dbReference type="InterPro" id="IPR046341">
    <property type="entry name" value="SET_dom_sf"/>
</dbReference>
<gene>
    <name evidence="2" type="ORF">AKO1_012920</name>
</gene>
<dbReference type="AlphaFoldDB" id="A0AAW2YXV3"/>
<protein>
    <recommendedName>
        <fullName evidence="1">SET domain-containing protein</fullName>
    </recommendedName>
</protein>
<dbReference type="Gene3D" id="2.170.270.10">
    <property type="entry name" value="SET domain"/>
    <property type="match status" value="1"/>
</dbReference>
<dbReference type="PANTHER" id="PTHR12197">
    <property type="entry name" value="HISTONE-LYSINE N-METHYLTRANSFERASE SMYD"/>
    <property type="match status" value="1"/>
</dbReference>
<dbReference type="SUPFAM" id="SSF82199">
    <property type="entry name" value="SET domain"/>
    <property type="match status" value="1"/>
</dbReference>
<proteinExistence type="predicted"/>
<feature type="domain" description="SET" evidence="1">
    <location>
        <begin position="13"/>
        <end position="151"/>
    </location>
</feature>
<keyword evidence="3" id="KW-1185">Reference proteome</keyword>